<proteinExistence type="predicted"/>
<protein>
    <submittedName>
        <fullName evidence="1">Uncharacterized protein</fullName>
    </submittedName>
</protein>
<gene>
    <name evidence="1" type="ORF">RGB73_20665</name>
</gene>
<reference evidence="1 2" key="1">
    <citation type="submission" date="2023-09" db="EMBL/GenBank/DDBJ databases">
        <title>Complete Genome and Methylome dissection of Bacillus brevis NEB573 original source of BbsI restriction endonuclease.</title>
        <authorList>
            <person name="Fomenkov A."/>
            <person name="Roberts R.D."/>
        </authorList>
    </citation>
    <scope>NUCLEOTIDE SEQUENCE [LARGE SCALE GENOMIC DNA]</scope>
    <source>
        <strain evidence="1 2">NEB573</strain>
    </source>
</reference>
<dbReference type="EMBL" id="CP134050">
    <property type="protein sequence ID" value="WNC13117.1"/>
    <property type="molecule type" value="Genomic_DNA"/>
</dbReference>
<evidence type="ECO:0000313" key="2">
    <source>
        <dbReference type="Proteomes" id="UP001256827"/>
    </source>
</evidence>
<organism evidence="1 2">
    <name type="scientific">Brevibacillus brevis</name>
    <name type="common">Bacillus brevis</name>
    <dbReference type="NCBI Taxonomy" id="1393"/>
    <lineage>
        <taxon>Bacteria</taxon>
        <taxon>Bacillati</taxon>
        <taxon>Bacillota</taxon>
        <taxon>Bacilli</taxon>
        <taxon>Bacillales</taxon>
        <taxon>Paenibacillaceae</taxon>
        <taxon>Brevibacillus</taxon>
    </lineage>
</organism>
<keyword evidence="2" id="KW-1185">Reference proteome</keyword>
<name>A0ABY9SZ71_BREBE</name>
<dbReference type="Proteomes" id="UP001256827">
    <property type="component" value="Chromosome"/>
</dbReference>
<sequence length="249" mass="29903">MEAEKLYEIADMHHWLDYQPHEGHYGNYSPGQVVAAFKISDVYHTFCFARSSLCFLELDNYGQMIEKHDQLHVTWAKAHFFLNALACYNYCVDLSWQAAWLYYAVDEYQVIEDEEQYNSLLEECYFDELWWQLTLLKQFKLRNHLQAFKSNRTFHLVREKYNYQKHRGTFHFVGMGQNPKKFMGSVNGFKPKLLAREEINIDEWKEILIEFDLLFVRYFDQLINMLLPKDFANMPFDFTFEGLQKIKGS</sequence>
<accession>A0ABY9SZ71</accession>
<evidence type="ECO:0000313" key="1">
    <source>
        <dbReference type="EMBL" id="WNC13117.1"/>
    </source>
</evidence>
<dbReference type="RefSeq" id="WP_310764607.1">
    <property type="nucleotide sequence ID" value="NZ_CP134050.1"/>
</dbReference>